<evidence type="ECO:0000313" key="2">
    <source>
        <dbReference type="Proteomes" id="UP000292564"/>
    </source>
</evidence>
<name>A0A4Q7Z9U1_9ACTN</name>
<dbReference type="OrthoDB" id="3632340at2"/>
<reference evidence="1 2" key="1">
    <citation type="submission" date="2019-02" db="EMBL/GenBank/DDBJ databases">
        <title>Sequencing the genomes of 1000 actinobacteria strains.</title>
        <authorList>
            <person name="Klenk H.-P."/>
        </authorList>
    </citation>
    <scope>NUCLEOTIDE SEQUENCE [LARGE SCALE GENOMIC DNA]</scope>
    <source>
        <strain evidence="1 2">DSM 45162</strain>
    </source>
</reference>
<accession>A0A4Q7Z9U1</accession>
<dbReference type="AlphaFoldDB" id="A0A4Q7Z9U1"/>
<organism evidence="1 2">
    <name type="scientific">Krasilnikovia cinnamomea</name>
    <dbReference type="NCBI Taxonomy" id="349313"/>
    <lineage>
        <taxon>Bacteria</taxon>
        <taxon>Bacillati</taxon>
        <taxon>Actinomycetota</taxon>
        <taxon>Actinomycetes</taxon>
        <taxon>Micromonosporales</taxon>
        <taxon>Micromonosporaceae</taxon>
        <taxon>Krasilnikovia</taxon>
    </lineage>
</organism>
<dbReference type="Proteomes" id="UP000292564">
    <property type="component" value="Unassembled WGS sequence"/>
</dbReference>
<evidence type="ECO:0000313" key="1">
    <source>
        <dbReference type="EMBL" id="RZU46655.1"/>
    </source>
</evidence>
<dbReference type="RefSeq" id="WP_130513842.1">
    <property type="nucleotide sequence ID" value="NZ_SHKY01000002.1"/>
</dbReference>
<keyword evidence="2" id="KW-1185">Reference proteome</keyword>
<protein>
    <submittedName>
        <fullName evidence="1">Uncharacterized protein</fullName>
    </submittedName>
</protein>
<dbReference type="EMBL" id="SHKY01000002">
    <property type="protein sequence ID" value="RZU46655.1"/>
    <property type="molecule type" value="Genomic_DNA"/>
</dbReference>
<comment type="caution">
    <text evidence="1">The sequence shown here is derived from an EMBL/GenBank/DDBJ whole genome shotgun (WGS) entry which is preliminary data.</text>
</comment>
<sequence length="143" mass="15620">MNPDWHRTLQQLLDTDAELVVSDPGGEITFAAPLARAWRLDTDDADCLWLRPLSAPVTGEDGTTVFALNQCPRRALQLADVRTDSGELVMQLRSGQRARIRPATGAAVDVLAAWDTFVGARLDAAEELALDALDEDSWTGRYA</sequence>
<proteinExistence type="predicted"/>
<gene>
    <name evidence="1" type="ORF">EV385_6732</name>
</gene>